<gene>
    <name evidence="2" type="ORF">BAE44_0023291</name>
</gene>
<keyword evidence="1" id="KW-1133">Transmembrane helix</keyword>
<reference evidence="2 3" key="1">
    <citation type="submission" date="2016-09" db="EMBL/GenBank/DDBJ databases">
        <title>The draft genome of Dichanthelium oligosanthes: A C3 panicoid grass species.</title>
        <authorList>
            <person name="Studer A.J."/>
            <person name="Schnable J.C."/>
            <person name="Brutnell T.P."/>
        </authorList>
    </citation>
    <scope>NUCLEOTIDE SEQUENCE [LARGE SCALE GENOMIC DNA]</scope>
    <source>
        <strain evidence="3">cv. Kellogg 1175</strain>
        <tissue evidence="2">Leaf</tissue>
    </source>
</reference>
<dbReference type="PANTHER" id="PTHR31549">
    <property type="entry name" value="PROTEIN, PUTATIVE (DUF247)-RELATED-RELATED"/>
    <property type="match status" value="1"/>
</dbReference>
<organism evidence="2 3">
    <name type="scientific">Dichanthelium oligosanthes</name>
    <dbReference type="NCBI Taxonomy" id="888268"/>
    <lineage>
        <taxon>Eukaryota</taxon>
        <taxon>Viridiplantae</taxon>
        <taxon>Streptophyta</taxon>
        <taxon>Embryophyta</taxon>
        <taxon>Tracheophyta</taxon>
        <taxon>Spermatophyta</taxon>
        <taxon>Magnoliopsida</taxon>
        <taxon>Liliopsida</taxon>
        <taxon>Poales</taxon>
        <taxon>Poaceae</taxon>
        <taxon>PACMAD clade</taxon>
        <taxon>Panicoideae</taxon>
        <taxon>Panicodae</taxon>
        <taxon>Paniceae</taxon>
        <taxon>Dichantheliinae</taxon>
        <taxon>Dichanthelium</taxon>
    </lineage>
</organism>
<sequence>MAETTQKLEAEFTKVETKIHRFPRGLRGIGGDGGRYIAPSVVAIGPYHHDKPHLQKMEEVKLAAAYYLCRSINHSTAVVYEKVRSVVGAARGCYDADDPSVAGVSDADFAAMMFLDGCFLLQYMVDDAAAPVLRNRMTLSTGPSIQKDIFLLENQIPWLVLDALAEFMPVDMHGFVTGMGEMFLPAGKAKAEDGRCCMPWRCNPAPKTQIEKRRGVGSSTDVSEPYKPPHLLGLLRFTKVGCMPTHDRIYTGIPSSLSSSAVELAEIGVMLKPSTKPWFGDIRVHRRHRLFGELSLSPLFLSEVTACWLVNMAALEASTSGAISSAAESSDGFVVSSYLSVLAMLMDRKEDVHELRRRGLLHGALSNKQALGFFKGLGQHLRFGSRYFATLEGIDSYKRHKSVRITVYKFVYNNYRFIAAFLSVTGVLIGIFKTLLSLKRHC</sequence>
<keyword evidence="3" id="KW-1185">Reference proteome</keyword>
<dbReference type="Pfam" id="PF03140">
    <property type="entry name" value="DUF247"/>
    <property type="match status" value="1"/>
</dbReference>
<dbReference type="PANTHER" id="PTHR31549:SF244">
    <property type="entry name" value="OS08G0121500 PROTEIN"/>
    <property type="match status" value="1"/>
</dbReference>
<comment type="caution">
    <text evidence="2">The sequence shown here is derived from an EMBL/GenBank/DDBJ whole genome shotgun (WGS) entry which is preliminary data.</text>
</comment>
<protein>
    <submittedName>
        <fullName evidence="2">Uncharacterized protein</fullName>
    </submittedName>
</protein>
<dbReference type="STRING" id="888268.A0A1E5US51"/>
<keyword evidence="1" id="KW-0472">Membrane</keyword>
<dbReference type="EMBL" id="LWDX02065856">
    <property type="protein sequence ID" value="OEL15690.1"/>
    <property type="molecule type" value="Genomic_DNA"/>
</dbReference>
<evidence type="ECO:0000313" key="2">
    <source>
        <dbReference type="EMBL" id="OEL15690.1"/>
    </source>
</evidence>
<evidence type="ECO:0000313" key="3">
    <source>
        <dbReference type="Proteomes" id="UP000095767"/>
    </source>
</evidence>
<proteinExistence type="predicted"/>
<keyword evidence="1" id="KW-0812">Transmembrane</keyword>
<dbReference type="AlphaFoldDB" id="A0A1E5US51"/>
<accession>A0A1E5US51</accession>
<dbReference type="InterPro" id="IPR004158">
    <property type="entry name" value="DUF247_pln"/>
</dbReference>
<name>A0A1E5US51_9POAL</name>
<evidence type="ECO:0000256" key="1">
    <source>
        <dbReference type="SAM" id="Phobius"/>
    </source>
</evidence>
<dbReference type="Proteomes" id="UP000095767">
    <property type="component" value="Unassembled WGS sequence"/>
</dbReference>
<dbReference type="OrthoDB" id="1849062at2759"/>
<feature type="transmembrane region" description="Helical" evidence="1">
    <location>
        <begin position="415"/>
        <end position="436"/>
    </location>
</feature>